<dbReference type="Proteomes" id="UP000824533">
    <property type="component" value="Linkage Group LG11"/>
</dbReference>
<organism evidence="1 2">
    <name type="scientific">Dendrolimus kikuchii</name>
    <dbReference type="NCBI Taxonomy" id="765133"/>
    <lineage>
        <taxon>Eukaryota</taxon>
        <taxon>Metazoa</taxon>
        <taxon>Ecdysozoa</taxon>
        <taxon>Arthropoda</taxon>
        <taxon>Hexapoda</taxon>
        <taxon>Insecta</taxon>
        <taxon>Pterygota</taxon>
        <taxon>Neoptera</taxon>
        <taxon>Endopterygota</taxon>
        <taxon>Lepidoptera</taxon>
        <taxon>Glossata</taxon>
        <taxon>Ditrysia</taxon>
        <taxon>Bombycoidea</taxon>
        <taxon>Lasiocampidae</taxon>
        <taxon>Dendrolimus</taxon>
    </lineage>
</organism>
<comment type="caution">
    <text evidence="1">The sequence shown here is derived from an EMBL/GenBank/DDBJ whole genome shotgun (WGS) entry which is preliminary data.</text>
</comment>
<protein>
    <submittedName>
        <fullName evidence="1">Uncharacterized protein</fullName>
    </submittedName>
</protein>
<reference evidence="1 2" key="1">
    <citation type="journal article" date="2021" name="Front. Genet.">
        <title>Chromosome-Level Genome Assembly Reveals Significant Gene Expansion in the Toll and IMD Signaling Pathways of Dendrolimus kikuchii.</title>
        <authorList>
            <person name="Zhou J."/>
            <person name="Wu P."/>
            <person name="Xiong Z."/>
            <person name="Liu N."/>
            <person name="Zhao N."/>
            <person name="Ji M."/>
            <person name="Qiu Y."/>
            <person name="Yang B."/>
        </authorList>
    </citation>
    <scope>NUCLEOTIDE SEQUENCE [LARGE SCALE GENOMIC DNA]</scope>
    <source>
        <strain evidence="1">Ann1</strain>
    </source>
</reference>
<proteinExistence type="predicted"/>
<gene>
    <name evidence="1" type="ORF">K1T71_006448</name>
</gene>
<sequence>MSSAWVKPMRYSTPSSWGTRSLPPPIRPPYRPSYRQANWDRQTTHLMESDYHRLWTFATPKLDCRVSENSYWSIVSNYLLLQSDFLSSSNLGNTLSHVSGDVDRWIHGNGSASPTENTAVQGSRVAVTQRSTLVNSASLGCNTGSIWYMMAMILPMFNVQNCAHWRTCPSNFLAAAELLLRQLAGFCGLARNQLRRFAQDQLARDLFATLMDFVLVMYAMGFLVLSMYQASIIG</sequence>
<evidence type="ECO:0000313" key="1">
    <source>
        <dbReference type="EMBL" id="KAJ0177575.1"/>
    </source>
</evidence>
<name>A0ACC1D1F6_9NEOP</name>
<accession>A0ACC1D1F6</accession>
<evidence type="ECO:0000313" key="2">
    <source>
        <dbReference type="Proteomes" id="UP000824533"/>
    </source>
</evidence>
<dbReference type="EMBL" id="CM034397">
    <property type="protein sequence ID" value="KAJ0177575.1"/>
    <property type="molecule type" value="Genomic_DNA"/>
</dbReference>
<keyword evidence="2" id="KW-1185">Reference proteome</keyword>